<dbReference type="GO" id="GO:0005886">
    <property type="term" value="C:plasma membrane"/>
    <property type="evidence" value="ECO:0007669"/>
    <property type="project" value="UniProtKB-SubCell"/>
</dbReference>
<feature type="transmembrane region" description="Helical" evidence="7">
    <location>
        <begin position="12"/>
        <end position="32"/>
    </location>
</feature>
<dbReference type="STRING" id="624147.SAMN04487970_1003176"/>
<comment type="subcellular location">
    <subcellularLocation>
        <location evidence="1 7">Cell membrane</location>
        <topology evidence="1 7">Multi-pass membrane protein</topology>
    </subcellularLocation>
</comment>
<dbReference type="Gene3D" id="1.10.3720.10">
    <property type="entry name" value="MetI-like"/>
    <property type="match status" value="1"/>
</dbReference>
<sequence length="274" mass="29627">MRQIRTREVFMTYTVLGVLSIMALFPYLWMLLGSLKGRLDLFSIPPKIVFSPTTVNYTEAFVHKSFLQNLLNSVKLAVTSTGIAILIGVPGAYALSRSKARGDGLLLMMALLTRMVPPVVIAIPFYVLMVKLKLMNTMTGAVLAHSILTIPLMVWMMKSFFDTVPKEIEEAAAVDGCTNIAVFFRIVMPLVLGGLSASSILCIITSWNEYLLASVLTGKSTATLPVAIPGLISSNGTLWGEICAVGTVVSVPIAIFTLAVQRHLVKGMTMGAVK</sequence>
<evidence type="ECO:0000259" key="8">
    <source>
        <dbReference type="PROSITE" id="PS50928"/>
    </source>
</evidence>
<comment type="similarity">
    <text evidence="7">Belongs to the binding-protein-dependent transport system permease family.</text>
</comment>
<evidence type="ECO:0000256" key="3">
    <source>
        <dbReference type="ARBA" id="ARBA00022475"/>
    </source>
</evidence>
<feature type="transmembrane region" description="Helical" evidence="7">
    <location>
        <begin position="76"/>
        <end position="95"/>
    </location>
</feature>
<feature type="transmembrane region" description="Helical" evidence="7">
    <location>
        <begin position="141"/>
        <end position="161"/>
    </location>
</feature>
<evidence type="ECO:0000313" key="10">
    <source>
        <dbReference type="Proteomes" id="UP000198601"/>
    </source>
</evidence>
<dbReference type="SUPFAM" id="SSF161098">
    <property type="entry name" value="MetI-like"/>
    <property type="match status" value="1"/>
</dbReference>
<evidence type="ECO:0000313" key="9">
    <source>
        <dbReference type="EMBL" id="SCW34280.1"/>
    </source>
</evidence>
<evidence type="ECO:0000256" key="6">
    <source>
        <dbReference type="ARBA" id="ARBA00023136"/>
    </source>
</evidence>
<dbReference type="Proteomes" id="UP000198601">
    <property type="component" value="Unassembled WGS sequence"/>
</dbReference>
<keyword evidence="4 7" id="KW-0812">Transmembrane</keyword>
<dbReference type="AlphaFoldDB" id="A0A1G4PPS3"/>
<keyword evidence="10" id="KW-1185">Reference proteome</keyword>
<dbReference type="OrthoDB" id="9810086at2"/>
<feature type="transmembrane region" description="Helical" evidence="7">
    <location>
        <begin position="182"/>
        <end position="207"/>
    </location>
</feature>
<proteinExistence type="inferred from homology"/>
<evidence type="ECO:0000256" key="4">
    <source>
        <dbReference type="ARBA" id="ARBA00022692"/>
    </source>
</evidence>
<name>A0A1G4PPS3_9BACL</name>
<keyword evidence="9" id="KW-0762">Sugar transport</keyword>
<organism evidence="9 10">
    <name type="scientific">Paenibacillus tianmuensis</name>
    <dbReference type="NCBI Taxonomy" id="624147"/>
    <lineage>
        <taxon>Bacteria</taxon>
        <taxon>Bacillati</taxon>
        <taxon>Bacillota</taxon>
        <taxon>Bacilli</taxon>
        <taxon>Bacillales</taxon>
        <taxon>Paenibacillaceae</taxon>
        <taxon>Paenibacillus</taxon>
    </lineage>
</organism>
<keyword evidence="6 7" id="KW-0472">Membrane</keyword>
<dbReference type="PANTHER" id="PTHR32243:SF18">
    <property type="entry name" value="INNER MEMBRANE ABC TRANSPORTER PERMEASE PROTEIN YCJP"/>
    <property type="match status" value="1"/>
</dbReference>
<dbReference type="Pfam" id="PF00528">
    <property type="entry name" value="BPD_transp_1"/>
    <property type="match status" value="1"/>
</dbReference>
<feature type="transmembrane region" description="Helical" evidence="7">
    <location>
        <begin position="107"/>
        <end position="129"/>
    </location>
</feature>
<dbReference type="InterPro" id="IPR035906">
    <property type="entry name" value="MetI-like_sf"/>
</dbReference>
<dbReference type="InterPro" id="IPR050901">
    <property type="entry name" value="BP-dep_ABC_trans_perm"/>
</dbReference>
<dbReference type="PANTHER" id="PTHR32243">
    <property type="entry name" value="MALTOSE TRANSPORT SYSTEM PERMEASE-RELATED"/>
    <property type="match status" value="1"/>
</dbReference>
<dbReference type="GO" id="GO:0055085">
    <property type="term" value="P:transmembrane transport"/>
    <property type="evidence" value="ECO:0007669"/>
    <property type="project" value="InterPro"/>
</dbReference>
<dbReference type="InterPro" id="IPR000515">
    <property type="entry name" value="MetI-like"/>
</dbReference>
<accession>A0A1G4PPS3</accession>
<keyword evidence="3" id="KW-1003">Cell membrane</keyword>
<evidence type="ECO:0000256" key="2">
    <source>
        <dbReference type="ARBA" id="ARBA00022448"/>
    </source>
</evidence>
<dbReference type="EMBL" id="FMTT01000003">
    <property type="protein sequence ID" value="SCW34280.1"/>
    <property type="molecule type" value="Genomic_DNA"/>
</dbReference>
<keyword evidence="5 7" id="KW-1133">Transmembrane helix</keyword>
<evidence type="ECO:0000256" key="5">
    <source>
        <dbReference type="ARBA" id="ARBA00022989"/>
    </source>
</evidence>
<feature type="transmembrane region" description="Helical" evidence="7">
    <location>
        <begin position="238"/>
        <end position="260"/>
    </location>
</feature>
<feature type="domain" description="ABC transmembrane type-1" evidence="8">
    <location>
        <begin position="70"/>
        <end position="260"/>
    </location>
</feature>
<evidence type="ECO:0000256" key="1">
    <source>
        <dbReference type="ARBA" id="ARBA00004651"/>
    </source>
</evidence>
<reference evidence="10" key="1">
    <citation type="submission" date="2016-10" db="EMBL/GenBank/DDBJ databases">
        <authorList>
            <person name="Varghese N."/>
            <person name="Submissions S."/>
        </authorList>
    </citation>
    <scope>NUCLEOTIDE SEQUENCE [LARGE SCALE GENOMIC DNA]</scope>
    <source>
        <strain evidence="10">CGMCC 1.8946</strain>
    </source>
</reference>
<gene>
    <name evidence="9" type="ORF">SAMN04487970_1003176</name>
</gene>
<dbReference type="CDD" id="cd06261">
    <property type="entry name" value="TM_PBP2"/>
    <property type="match status" value="1"/>
</dbReference>
<protein>
    <submittedName>
        <fullName evidence="9">Multiple sugar transport system permease protein</fullName>
    </submittedName>
</protein>
<dbReference type="PROSITE" id="PS50928">
    <property type="entry name" value="ABC_TM1"/>
    <property type="match status" value="1"/>
</dbReference>
<evidence type="ECO:0000256" key="7">
    <source>
        <dbReference type="RuleBase" id="RU363032"/>
    </source>
</evidence>
<keyword evidence="2 7" id="KW-0813">Transport</keyword>